<dbReference type="EMBL" id="KN846983">
    <property type="protein sequence ID" value="KIW95965.1"/>
    <property type="molecule type" value="Genomic_DNA"/>
</dbReference>
<sequence>MTSLQNVAFVLVPGGFSGPECYGRVVDILQATGGEVHALRNPSVPVEKTGSSKLHTMHDDAQQVARTIEAATGRGKDVVVVMHSYGGFPGTEAVKGQDKTSRAAQGLEGGVVALVYIASVIPSKGMSMHSFTMAERLPTILGNLGGWIAPAAAGSPTKIFSDLPADEASKYFDTLRPQAAVTFAGRVTFPAWKTVPVTYICAAKDEIIPPHAQRTMVDRLRRQGIRINEVELQTGHLPTLSMPEAVAKAIVDAAGEANSS</sequence>
<dbReference type="Pfam" id="PF12697">
    <property type="entry name" value="Abhydrolase_6"/>
    <property type="match status" value="1"/>
</dbReference>
<evidence type="ECO:0000259" key="1">
    <source>
        <dbReference type="Pfam" id="PF12697"/>
    </source>
</evidence>
<organism evidence="2 3">
    <name type="scientific">Cladophialophora bantiana (strain ATCC 10958 / CBS 173.52 / CDC B-1940 / NIH 8579)</name>
    <name type="common">Xylohypha bantiana</name>
    <dbReference type="NCBI Taxonomy" id="1442370"/>
    <lineage>
        <taxon>Eukaryota</taxon>
        <taxon>Fungi</taxon>
        <taxon>Dikarya</taxon>
        <taxon>Ascomycota</taxon>
        <taxon>Pezizomycotina</taxon>
        <taxon>Eurotiomycetes</taxon>
        <taxon>Chaetothyriomycetidae</taxon>
        <taxon>Chaetothyriales</taxon>
        <taxon>Herpotrichiellaceae</taxon>
        <taxon>Cladophialophora</taxon>
    </lineage>
</organism>
<dbReference type="OrthoDB" id="1263307at2759"/>
<evidence type="ECO:0000313" key="2">
    <source>
        <dbReference type="EMBL" id="KIW95965.1"/>
    </source>
</evidence>
<name>A0A0D2HYH0_CLAB1</name>
<dbReference type="InterPro" id="IPR029058">
    <property type="entry name" value="AB_hydrolase_fold"/>
</dbReference>
<dbReference type="GeneID" id="27695959"/>
<gene>
    <name evidence="2" type="ORF">Z519_03031</name>
</gene>
<dbReference type="InterPro" id="IPR052897">
    <property type="entry name" value="Sec-Metab_Biosynth_Hydrolase"/>
</dbReference>
<evidence type="ECO:0000313" key="3">
    <source>
        <dbReference type="Proteomes" id="UP000053789"/>
    </source>
</evidence>
<dbReference type="SUPFAM" id="SSF53474">
    <property type="entry name" value="alpha/beta-Hydrolases"/>
    <property type="match status" value="1"/>
</dbReference>
<dbReference type="Proteomes" id="UP000053789">
    <property type="component" value="Unassembled WGS sequence"/>
</dbReference>
<dbReference type="Gene3D" id="3.40.50.1820">
    <property type="entry name" value="alpha/beta hydrolase"/>
    <property type="match status" value="1"/>
</dbReference>
<proteinExistence type="predicted"/>
<reference evidence="2" key="1">
    <citation type="submission" date="2015-01" db="EMBL/GenBank/DDBJ databases">
        <title>The Genome Sequence of Cladophialophora bantiana CBS 173.52.</title>
        <authorList>
            <consortium name="The Broad Institute Genomics Platform"/>
            <person name="Cuomo C."/>
            <person name="de Hoog S."/>
            <person name="Gorbushina A."/>
            <person name="Stielow B."/>
            <person name="Teixiera M."/>
            <person name="Abouelleil A."/>
            <person name="Chapman S.B."/>
            <person name="Priest M."/>
            <person name="Young S.K."/>
            <person name="Wortman J."/>
            <person name="Nusbaum C."/>
            <person name="Birren B."/>
        </authorList>
    </citation>
    <scope>NUCLEOTIDE SEQUENCE [LARGE SCALE GENOMIC DNA]</scope>
    <source>
        <strain evidence="2">CBS 173.52</strain>
    </source>
</reference>
<feature type="domain" description="AB hydrolase-1" evidence="1">
    <location>
        <begin position="9"/>
        <end position="249"/>
    </location>
</feature>
<dbReference type="PANTHER" id="PTHR37017">
    <property type="entry name" value="AB HYDROLASE-1 DOMAIN-CONTAINING PROTEIN-RELATED"/>
    <property type="match status" value="1"/>
</dbReference>
<dbReference type="PANTHER" id="PTHR37017:SF11">
    <property type="entry name" value="ESTERASE_LIPASE_THIOESTERASE DOMAIN-CONTAINING PROTEIN"/>
    <property type="match status" value="1"/>
</dbReference>
<dbReference type="AlphaFoldDB" id="A0A0D2HYH0"/>
<accession>A0A0D2HYH0</accession>
<protein>
    <recommendedName>
        <fullName evidence="1">AB hydrolase-1 domain-containing protein</fullName>
    </recommendedName>
</protein>
<dbReference type="HOGENOM" id="CLU_046066_1_3_1"/>
<keyword evidence="3" id="KW-1185">Reference proteome</keyword>
<dbReference type="RefSeq" id="XP_016622634.1">
    <property type="nucleotide sequence ID" value="XM_016760784.1"/>
</dbReference>
<dbReference type="VEuPathDB" id="FungiDB:Z519_03031"/>
<dbReference type="InterPro" id="IPR000073">
    <property type="entry name" value="AB_hydrolase_1"/>
</dbReference>